<organism evidence="13 14">
    <name type="scientific">Secundilactobacillus malefermentans</name>
    <dbReference type="NCBI Taxonomy" id="176292"/>
    <lineage>
        <taxon>Bacteria</taxon>
        <taxon>Bacillati</taxon>
        <taxon>Bacillota</taxon>
        <taxon>Bacilli</taxon>
        <taxon>Lactobacillales</taxon>
        <taxon>Lactobacillaceae</taxon>
        <taxon>Secundilactobacillus</taxon>
    </lineage>
</organism>
<evidence type="ECO:0000256" key="8">
    <source>
        <dbReference type="ARBA" id="ARBA00022676"/>
    </source>
</evidence>
<evidence type="ECO:0000313" key="14">
    <source>
        <dbReference type="Proteomes" id="UP000294854"/>
    </source>
</evidence>
<dbReference type="EC" id="2.4.2.2" evidence="6"/>
<evidence type="ECO:0000256" key="5">
    <source>
        <dbReference type="ARBA" id="ARBA00011738"/>
    </source>
</evidence>
<dbReference type="InterPro" id="IPR018090">
    <property type="entry name" value="Pyrmidine_PPas_bac/euk"/>
</dbReference>
<dbReference type="InterPro" id="IPR035902">
    <property type="entry name" value="Nuc_phospho_transferase"/>
</dbReference>
<comment type="catalytic activity">
    <reaction evidence="10">
        <text>uridine + phosphate = alpha-D-ribose 1-phosphate + uracil</text>
        <dbReference type="Rhea" id="RHEA:24388"/>
        <dbReference type="ChEBI" id="CHEBI:16704"/>
        <dbReference type="ChEBI" id="CHEBI:17568"/>
        <dbReference type="ChEBI" id="CHEBI:43474"/>
        <dbReference type="ChEBI" id="CHEBI:57720"/>
        <dbReference type="EC" id="2.4.2.2"/>
    </reaction>
</comment>
<dbReference type="GO" id="GO:0006206">
    <property type="term" value="P:pyrimidine nucleobase metabolic process"/>
    <property type="evidence" value="ECO:0007669"/>
    <property type="project" value="InterPro"/>
</dbReference>
<keyword evidence="14" id="KW-1185">Reference proteome</keyword>
<feature type="domain" description="Pyrimidine nucleoside phosphorylase C-terminal" evidence="12">
    <location>
        <begin position="345"/>
        <end position="418"/>
    </location>
</feature>
<evidence type="ECO:0000256" key="7">
    <source>
        <dbReference type="ARBA" id="ARBA00014680"/>
    </source>
</evidence>
<dbReference type="InterPro" id="IPR017872">
    <property type="entry name" value="Pyrmidine_PPase_CS"/>
</dbReference>
<dbReference type="InterPro" id="IPR036566">
    <property type="entry name" value="PYNP-like_C_sf"/>
</dbReference>
<dbReference type="PIRSF" id="PIRSF000478">
    <property type="entry name" value="TP_PyNP"/>
    <property type="match status" value="1"/>
</dbReference>
<keyword evidence="8" id="KW-0328">Glycosyltransferase</keyword>
<dbReference type="EMBL" id="PUFO01000044">
    <property type="protein sequence ID" value="TDG78252.1"/>
    <property type="molecule type" value="Genomic_DNA"/>
</dbReference>
<dbReference type="Gene3D" id="3.40.1030.10">
    <property type="entry name" value="Nucleoside phosphorylase/phosphoribosyltransferase catalytic domain"/>
    <property type="match status" value="1"/>
</dbReference>
<dbReference type="PROSITE" id="PS00647">
    <property type="entry name" value="THYMID_PHOSPHORYLASE"/>
    <property type="match status" value="1"/>
</dbReference>
<dbReference type="InterPro" id="IPR036320">
    <property type="entry name" value="Glycosyl_Trfase_fam3_N_dom_sf"/>
</dbReference>
<reference evidence="13 14" key="1">
    <citation type="journal article" date="2019" name="Appl. Microbiol. Biotechnol.">
        <title>Uncovering carbohydrate metabolism through a genotype-phenotype association study of 56 lactic acid bacteria genomes.</title>
        <authorList>
            <person name="Buron-Moles G."/>
            <person name="Chailyan A."/>
            <person name="Dolejs I."/>
            <person name="Forster J."/>
            <person name="Miks M.H."/>
        </authorList>
    </citation>
    <scope>NUCLEOTIDE SEQUENCE [LARGE SCALE GENOMIC DNA]</scope>
    <source>
        <strain evidence="13 14">ATCC 49373</strain>
    </source>
</reference>
<dbReference type="OrthoDB" id="9763887at2"/>
<comment type="subunit">
    <text evidence="5">Homodimer.</text>
</comment>
<evidence type="ECO:0000313" key="13">
    <source>
        <dbReference type="EMBL" id="TDG78252.1"/>
    </source>
</evidence>
<dbReference type="InterPro" id="IPR000312">
    <property type="entry name" value="Glycosyl_Trfase_fam3"/>
</dbReference>
<dbReference type="InterPro" id="IPR000053">
    <property type="entry name" value="Thymidine/pyrmidine_PPase"/>
</dbReference>
<dbReference type="Pfam" id="PF07831">
    <property type="entry name" value="PYNP_C"/>
    <property type="match status" value="1"/>
</dbReference>
<dbReference type="Pfam" id="PF02885">
    <property type="entry name" value="Glycos_trans_3N"/>
    <property type="match status" value="1"/>
</dbReference>
<dbReference type="NCBIfam" id="NF004747">
    <property type="entry name" value="PRK06078.1"/>
    <property type="match status" value="1"/>
</dbReference>
<evidence type="ECO:0000256" key="11">
    <source>
        <dbReference type="ARBA" id="ARBA00048525"/>
    </source>
</evidence>
<dbReference type="InterPro" id="IPR017459">
    <property type="entry name" value="Glycosyl_Trfase_fam3_N_dom"/>
</dbReference>
<dbReference type="RefSeq" id="WP_010619650.1">
    <property type="nucleotide sequence ID" value="NZ_PUFO01000044.1"/>
</dbReference>
<comment type="similarity">
    <text evidence="4">Belongs to the thymidine/pyrimidine-nucleoside phosphorylase family.</text>
</comment>
<dbReference type="PANTHER" id="PTHR10515:SF0">
    <property type="entry name" value="THYMIDINE PHOSPHORYLASE"/>
    <property type="match status" value="1"/>
</dbReference>
<dbReference type="InterPro" id="IPR013102">
    <property type="entry name" value="PYNP_C"/>
</dbReference>
<dbReference type="GO" id="GO:0006213">
    <property type="term" value="P:pyrimidine nucleoside metabolic process"/>
    <property type="evidence" value="ECO:0007669"/>
    <property type="project" value="InterPro"/>
</dbReference>
<evidence type="ECO:0000256" key="6">
    <source>
        <dbReference type="ARBA" id="ARBA00011889"/>
    </source>
</evidence>
<evidence type="ECO:0000256" key="1">
    <source>
        <dbReference type="ARBA" id="ARBA00001066"/>
    </source>
</evidence>
<comment type="cofactor">
    <cofactor evidence="2">
        <name>K(+)</name>
        <dbReference type="ChEBI" id="CHEBI:29103"/>
    </cofactor>
</comment>
<dbReference type="STRING" id="1122149.FD44_GL000080"/>
<dbReference type="AlphaFoldDB" id="A0A4R5NNY7"/>
<name>A0A4R5NNY7_9LACO</name>
<comment type="caution">
    <text evidence="13">The sequence shown here is derived from an EMBL/GenBank/DDBJ whole genome shotgun (WGS) entry which is preliminary data.</text>
</comment>
<keyword evidence="9" id="KW-0808">Transferase</keyword>
<evidence type="ECO:0000256" key="9">
    <source>
        <dbReference type="ARBA" id="ARBA00022679"/>
    </source>
</evidence>
<accession>A0A4R5NNY7</accession>
<comment type="catalytic activity">
    <reaction evidence="11">
        <text>thymidine + phosphate = 2-deoxy-alpha-D-ribose 1-phosphate + thymine</text>
        <dbReference type="Rhea" id="RHEA:16037"/>
        <dbReference type="ChEBI" id="CHEBI:17748"/>
        <dbReference type="ChEBI" id="CHEBI:17821"/>
        <dbReference type="ChEBI" id="CHEBI:43474"/>
        <dbReference type="ChEBI" id="CHEBI:57259"/>
        <dbReference type="EC" id="2.4.2.2"/>
    </reaction>
</comment>
<evidence type="ECO:0000256" key="4">
    <source>
        <dbReference type="ARBA" id="ARBA00006915"/>
    </source>
</evidence>
<proteinExistence type="inferred from homology"/>
<dbReference type="GO" id="GO:0004645">
    <property type="term" value="F:1,4-alpha-oligoglucan phosphorylase activity"/>
    <property type="evidence" value="ECO:0007669"/>
    <property type="project" value="InterPro"/>
</dbReference>
<dbReference type="Pfam" id="PF00591">
    <property type="entry name" value="Glycos_transf_3"/>
    <property type="match status" value="1"/>
</dbReference>
<dbReference type="FunFam" id="3.40.1030.10:FF:000003">
    <property type="entry name" value="Pyrimidine-nucleoside phosphorylase"/>
    <property type="match status" value="1"/>
</dbReference>
<dbReference type="NCBIfam" id="NF004490">
    <property type="entry name" value="PRK05820.1"/>
    <property type="match status" value="1"/>
</dbReference>
<evidence type="ECO:0000256" key="3">
    <source>
        <dbReference type="ARBA" id="ARBA00003877"/>
    </source>
</evidence>
<dbReference type="Gene3D" id="3.90.1170.30">
    <property type="entry name" value="Pyrimidine nucleoside phosphorylase-like, C-terminal domain"/>
    <property type="match status" value="1"/>
</dbReference>
<dbReference type="Proteomes" id="UP000294854">
    <property type="component" value="Unassembled WGS sequence"/>
</dbReference>
<dbReference type="NCBIfam" id="TIGR02644">
    <property type="entry name" value="Y_phosphoryl"/>
    <property type="match status" value="1"/>
</dbReference>
<dbReference type="GO" id="GO:0005829">
    <property type="term" value="C:cytosol"/>
    <property type="evidence" value="ECO:0007669"/>
    <property type="project" value="TreeGrafter"/>
</dbReference>
<dbReference type="GO" id="GO:0009032">
    <property type="term" value="F:thymidine phosphorylase activity"/>
    <property type="evidence" value="ECO:0007669"/>
    <property type="project" value="TreeGrafter"/>
</dbReference>
<comment type="function">
    <text evidence="3">Catalyzes phosphorolysis of the pyrimidine nucleosides uridine, thymidine and 2'-deoxyuridine with the formation of the corresponding pyrimidine base and ribose-1-phosphate.</text>
</comment>
<protein>
    <recommendedName>
        <fullName evidence="7">Pyrimidine-nucleoside phosphorylase</fullName>
        <ecNumber evidence="6">2.4.2.2</ecNumber>
    </recommendedName>
</protein>
<dbReference type="SUPFAM" id="SSF54680">
    <property type="entry name" value="Pyrimidine nucleoside phosphorylase C-terminal domain"/>
    <property type="match status" value="1"/>
</dbReference>
<dbReference type="SUPFAM" id="SSF52418">
    <property type="entry name" value="Nucleoside phosphorylase/phosphoribosyltransferase catalytic domain"/>
    <property type="match status" value="1"/>
</dbReference>
<sequence length="432" mass="45851">MRMLDIIESKKQGNKLSDDEIQFFVDGVVDGSIPDYQTSALLMAIYFNGMTDSEQTKLTMAMMHSGDHLNLSSIEGIKVDKHSTGGVGDKTSIPLAALVAALGIPVPMISGRGLGHTGGTLDKLEAIPGYKVEISESDFKKQVQKEQLAIIGATGNIAPADKKIYALRDVTATVDSIPLIAGSIMSKKIASGTDALVIDVKTGAGAFMKTLDDSRALAKALVKIGQGVGMDCMALISDMNQPLGNAIGNALEIKESIDLLNGNGPKDLLELVLTLGSHMVVLAGKAQTLDEARQKLEGTITDGSALERFRAMVVAQGGDGSVVDHPEIMPQAKFKIELPAKESGVVSEIEADEMGIASMLLGGGRQKADDQLDYAVGIVLHKKIGDKVSKGESLMTIYSDTEQIDDIKEQIYQNVKITDSASAPELIKEIIK</sequence>
<dbReference type="SMART" id="SM00941">
    <property type="entry name" value="PYNP_C"/>
    <property type="match status" value="1"/>
</dbReference>
<evidence type="ECO:0000256" key="2">
    <source>
        <dbReference type="ARBA" id="ARBA00001958"/>
    </source>
</evidence>
<dbReference type="Gene3D" id="1.20.970.10">
    <property type="entry name" value="Transferase, Pyrimidine Nucleoside Phosphorylase, Chain C"/>
    <property type="match status" value="1"/>
</dbReference>
<dbReference type="SUPFAM" id="SSF47648">
    <property type="entry name" value="Nucleoside phosphorylase/phosphoribosyltransferase N-terminal domain"/>
    <property type="match status" value="1"/>
</dbReference>
<evidence type="ECO:0000259" key="12">
    <source>
        <dbReference type="SMART" id="SM00941"/>
    </source>
</evidence>
<evidence type="ECO:0000256" key="10">
    <source>
        <dbReference type="ARBA" id="ARBA00048453"/>
    </source>
</evidence>
<comment type="catalytic activity">
    <reaction evidence="1">
        <text>2'-deoxyuridine + phosphate = 2-deoxy-alpha-D-ribose 1-phosphate + uracil</text>
        <dbReference type="Rhea" id="RHEA:22824"/>
        <dbReference type="ChEBI" id="CHEBI:16450"/>
        <dbReference type="ChEBI" id="CHEBI:17568"/>
        <dbReference type="ChEBI" id="CHEBI:43474"/>
        <dbReference type="ChEBI" id="CHEBI:57259"/>
        <dbReference type="EC" id="2.4.2.2"/>
    </reaction>
</comment>
<gene>
    <name evidence="13" type="ORF">C5L31_001438</name>
</gene>
<dbReference type="PANTHER" id="PTHR10515">
    <property type="entry name" value="THYMIDINE PHOSPHORYLASE"/>
    <property type="match status" value="1"/>
</dbReference>